<evidence type="ECO:0000256" key="6">
    <source>
        <dbReference type="SAM" id="SignalP"/>
    </source>
</evidence>
<evidence type="ECO:0000256" key="5">
    <source>
        <dbReference type="ARBA" id="ARBA00022729"/>
    </source>
</evidence>
<dbReference type="PANTHER" id="PTHR30532">
    <property type="entry name" value="IRON III DICITRATE-BINDING PERIPLASMIC PROTEIN"/>
    <property type="match status" value="1"/>
</dbReference>
<dbReference type="PANTHER" id="PTHR30532:SF1">
    <property type="entry name" value="IRON(3+)-HYDROXAMATE-BINDING PROTEIN FHUD"/>
    <property type="match status" value="1"/>
</dbReference>
<dbReference type="GO" id="GO:0030288">
    <property type="term" value="C:outer membrane-bounded periplasmic space"/>
    <property type="evidence" value="ECO:0007669"/>
    <property type="project" value="TreeGrafter"/>
</dbReference>
<dbReference type="OrthoDB" id="6160519at2"/>
<evidence type="ECO:0000256" key="3">
    <source>
        <dbReference type="ARBA" id="ARBA00022448"/>
    </source>
</evidence>
<feature type="signal peptide" evidence="6">
    <location>
        <begin position="1"/>
        <end position="18"/>
    </location>
</feature>
<dbReference type="Pfam" id="PF01497">
    <property type="entry name" value="Peripla_BP_2"/>
    <property type="match status" value="1"/>
</dbReference>
<dbReference type="STRING" id="487184.SAMN05216421_2736"/>
<keyword evidence="3" id="KW-0813">Transport</keyword>
<gene>
    <name evidence="8" type="ORF">SAMN05216421_2736</name>
</gene>
<dbReference type="PROSITE" id="PS50983">
    <property type="entry name" value="FE_B12_PBP"/>
    <property type="match status" value="1"/>
</dbReference>
<evidence type="ECO:0000313" key="8">
    <source>
        <dbReference type="EMBL" id="SDT03033.1"/>
    </source>
</evidence>
<comment type="subcellular location">
    <subcellularLocation>
        <location evidence="1">Cell envelope</location>
    </subcellularLocation>
</comment>
<evidence type="ECO:0000313" key="9">
    <source>
        <dbReference type="Proteomes" id="UP000243207"/>
    </source>
</evidence>
<dbReference type="PRINTS" id="PR01715">
    <property type="entry name" value="FERRIBNDNGPP"/>
</dbReference>
<evidence type="ECO:0000259" key="7">
    <source>
        <dbReference type="PROSITE" id="PS50983"/>
    </source>
</evidence>
<organism evidence="8 9">
    <name type="scientific">Halopseudomonas xinjiangensis</name>
    <dbReference type="NCBI Taxonomy" id="487184"/>
    <lineage>
        <taxon>Bacteria</taxon>
        <taxon>Pseudomonadati</taxon>
        <taxon>Pseudomonadota</taxon>
        <taxon>Gammaproteobacteria</taxon>
        <taxon>Pseudomonadales</taxon>
        <taxon>Pseudomonadaceae</taxon>
        <taxon>Halopseudomonas</taxon>
    </lineage>
</organism>
<proteinExistence type="inferred from homology"/>
<dbReference type="Gene3D" id="3.40.50.1980">
    <property type="entry name" value="Nitrogenase molybdenum iron protein domain"/>
    <property type="match status" value="2"/>
</dbReference>
<dbReference type="InterPro" id="IPR051313">
    <property type="entry name" value="Bact_iron-sidero_bind"/>
</dbReference>
<evidence type="ECO:0000256" key="4">
    <source>
        <dbReference type="ARBA" id="ARBA00022496"/>
    </source>
</evidence>
<feature type="domain" description="Fe/B12 periplasmic-binding" evidence="7">
    <location>
        <begin position="37"/>
        <end position="297"/>
    </location>
</feature>
<dbReference type="RefSeq" id="WP_093395716.1">
    <property type="nucleotide sequence ID" value="NZ_LT629736.1"/>
</dbReference>
<accession>A0A1H1X123</accession>
<feature type="chain" id="PRO_5009265036" evidence="6">
    <location>
        <begin position="19"/>
        <end position="297"/>
    </location>
</feature>
<keyword evidence="4" id="KW-0408">Iron</keyword>
<dbReference type="CDD" id="cd01146">
    <property type="entry name" value="FhuD"/>
    <property type="match status" value="1"/>
</dbReference>
<dbReference type="InterPro" id="IPR002491">
    <property type="entry name" value="ABC_transptr_periplasmic_BD"/>
</dbReference>
<evidence type="ECO:0000256" key="1">
    <source>
        <dbReference type="ARBA" id="ARBA00004196"/>
    </source>
</evidence>
<dbReference type="EMBL" id="LT629736">
    <property type="protein sequence ID" value="SDT03033.1"/>
    <property type="molecule type" value="Genomic_DNA"/>
</dbReference>
<dbReference type="Proteomes" id="UP000243207">
    <property type="component" value="Chromosome I"/>
</dbReference>
<sequence>MTRFIALLAIVFGAHVHAATVLVHETGEIRFEGPPQRIVALNWAMVETLLGLGVMPAAVAEPEGYRTWANHPPLPDGALDVGNRREPNLEAISQARPDLILVSGDLHGMLPAFEAIAPTAVYTLFKPGQDPAHRAAEVVQQIAIGLGREEQGTALLDRVAELQAQNAERLRAAGRTDTPVLLMSFLDERSLRVHAPNALLSTALEELGLDNAWEGESNFWGFATINLAQLGKYPGAHFLIIKPTPPGLHQALERNPVWQALQPVKAGRVTELPPVWTFGSVLTKARMGQVLTETWLD</sequence>
<comment type="similarity">
    <text evidence="2">Belongs to the bacterial solute-binding protein 8 family.</text>
</comment>
<dbReference type="AlphaFoldDB" id="A0A1H1X123"/>
<keyword evidence="4" id="KW-0410">Iron transport</keyword>
<evidence type="ECO:0000256" key="2">
    <source>
        <dbReference type="ARBA" id="ARBA00008814"/>
    </source>
</evidence>
<dbReference type="GO" id="GO:1901678">
    <property type="term" value="P:iron coordination entity transport"/>
    <property type="evidence" value="ECO:0007669"/>
    <property type="project" value="UniProtKB-ARBA"/>
</dbReference>
<keyword evidence="4" id="KW-0406">Ion transport</keyword>
<name>A0A1H1X123_9GAMM</name>
<dbReference type="SUPFAM" id="SSF53807">
    <property type="entry name" value="Helical backbone' metal receptor"/>
    <property type="match status" value="1"/>
</dbReference>
<reference evidence="9" key="1">
    <citation type="submission" date="2016-10" db="EMBL/GenBank/DDBJ databases">
        <authorList>
            <person name="Varghese N."/>
            <person name="Submissions S."/>
        </authorList>
    </citation>
    <scope>NUCLEOTIDE SEQUENCE [LARGE SCALE GENOMIC DNA]</scope>
    <source>
        <strain evidence="9">NRRL B-51270</strain>
    </source>
</reference>
<keyword evidence="9" id="KW-1185">Reference proteome</keyword>
<protein>
    <submittedName>
        <fullName evidence="8">Iron complex transport system substrate-binding protein</fullName>
    </submittedName>
</protein>
<keyword evidence="5 6" id="KW-0732">Signal</keyword>